<evidence type="ECO:0000256" key="1">
    <source>
        <dbReference type="ARBA" id="ARBA00004651"/>
    </source>
</evidence>
<evidence type="ECO:0000256" key="3">
    <source>
        <dbReference type="ARBA" id="ARBA00022475"/>
    </source>
</evidence>
<proteinExistence type="predicted"/>
<evidence type="ECO:0000256" key="4">
    <source>
        <dbReference type="SAM" id="Phobius"/>
    </source>
</evidence>
<dbReference type="EMBL" id="UINC01148983">
    <property type="protein sequence ID" value="SVD41170.1"/>
    <property type="molecule type" value="Genomic_DNA"/>
</dbReference>
<name>A0A382V3Z7_9ZZZZ</name>
<organism evidence="5">
    <name type="scientific">marine metagenome</name>
    <dbReference type="NCBI Taxonomy" id="408172"/>
    <lineage>
        <taxon>unclassified sequences</taxon>
        <taxon>metagenomes</taxon>
        <taxon>ecological metagenomes</taxon>
    </lineage>
</organism>
<reference evidence="5" key="1">
    <citation type="submission" date="2018-05" db="EMBL/GenBank/DDBJ databases">
        <authorList>
            <person name="Lanie J.A."/>
            <person name="Ng W.-L."/>
            <person name="Kazmierczak K.M."/>
            <person name="Andrzejewski T.M."/>
            <person name="Davidsen T.M."/>
            <person name="Wayne K.J."/>
            <person name="Tettelin H."/>
            <person name="Glass J.I."/>
            <person name="Rusch D."/>
            <person name="Podicherti R."/>
            <person name="Tsui H.-C.T."/>
            <person name="Winkler M.E."/>
        </authorList>
    </citation>
    <scope>NUCLEOTIDE SEQUENCE</scope>
</reference>
<keyword evidence="2" id="KW-0813">Transport</keyword>
<keyword evidence="3" id="KW-1003">Cell membrane</keyword>
<keyword evidence="4" id="KW-0472">Membrane</keyword>
<feature type="transmembrane region" description="Helical" evidence="4">
    <location>
        <begin position="136"/>
        <end position="155"/>
    </location>
</feature>
<sequence length="181" mass="19873">MGAYIVRRLLLMIPTLLAIMVINFVVIQIAPGGPVEQVISQLTGVGSDITERVTRTGTSETLAPSASETSTGKYRGAQGLDSDFIKALEEQFGFDQPLHVRFTIMMKNYLVFDFGESFFRDRKVIDLVLDKMPVSISLGVWTTLLAYLISIPLGIAKAVRDGNRFDVWSSMVVIIGMAIPG</sequence>
<evidence type="ECO:0000256" key="2">
    <source>
        <dbReference type="ARBA" id="ARBA00022448"/>
    </source>
</evidence>
<keyword evidence="4" id="KW-1133">Transmembrane helix</keyword>
<protein>
    <recommendedName>
        <fullName evidence="6">ABC transmembrane type-1 domain-containing protein</fullName>
    </recommendedName>
</protein>
<accession>A0A382V3Z7</accession>
<evidence type="ECO:0008006" key="6">
    <source>
        <dbReference type="Google" id="ProtNLM"/>
    </source>
</evidence>
<feature type="transmembrane region" description="Helical" evidence="4">
    <location>
        <begin position="9"/>
        <end position="30"/>
    </location>
</feature>
<dbReference type="GO" id="GO:0042884">
    <property type="term" value="P:microcin transport"/>
    <property type="evidence" value="ECO:0007669"/>
    <property type="project" value="TreeGrafter"/>
</dbReference>
<dbReference type="AlphaFoldDB" id="A0A382V3Z7"/>
<dbReference type="GO" id="GO:0005886">
    <property type="term" value="C:plasma membrane"/>
    <property type="evidence" value="ECO:0007669"/>
    <property type="project" value="UniProtKB-SubCell"/>
</dbReference>
<dbReference type="PANTHER" id="PTHR30465">
    <property type="entry name" value="INNER MEMBRANE ABC TRANSPORTER"/>
    <property type="match status" value="1"/>
</dbReference>
<gene>
    <name evidence="5" type="ORF">METZ01_LOCUS394024</name>
</gene>
<comment type="subcellular location">
    <subcellularLocation>
        <location evidence="1">Cell membrane</location>
        <topology evidence="1">Multi-pass membrane protein</topology>
    </subcellularLocation>
</comment>
<feature type="non-terminal residue" evidence="5">
    <location>
        <position position="181"/>
    </location>
</feature>
<dbReference type="PANTHER" id="PTHR30465:SF66">
    <property type="entry name" value="INNER MEMBRANE ABC TRANSPORTER PERMEASE PROTEIN YEJB"/>
    <property type="match status" value="1"/>
</dbReference>
<evidence type="ECO:0000313" key="5">
    <source>
        <dbReference type="EMBL" id="SVD41170.1"/>
    </source>
</evidence>
<keyword evidence="4" id="KW-0812">Transmembrane</keyword>